<dbReference type="Proteomes" id="UP000334923">
    <property type="component" value="Unassembled WGS sequence"/>
</dbReference>
<sequence>MIRRKPIAHPDSLASLGEDGLLHLLTRRWRYGATVRSGVGDDCAVLEGRRKDHFLLFKTDSVVEGVHFSSETPSRLVGRKALARALSDIAAMGGRPLYALISLALPPTSAPAAVQELYRGIERLARQFAVELVGGELSRSSQLVLTVSLLGETVGYLPLLRSGARPGEGLYVTGSLGGSLESGRHLRFSPRLSEGQWLAQGHWATSLMDLSDGLASDLPRLSRSSRIEFSLEESHIPRRRGRSLSQALCDGEDYELLFTVAPEREAALREEWPFPTRLSRIGTGLHPSSALSRKQSTSHGFDHFRVS</sequence>
<keyword evidence="2" id="KW-0460">Magnesium</keyword>
<evidence type="ECO:0000256" key="1">
    <source>
        <dbReference type="ARBA" id="ARBA00022977"/>
    </source>
</evidence>
<keyword evidence="2" id="KW-0547">Nucleotide-binding</keyword>
<dbReference type="UniPathway" id="UPA00060">
    <property type="reaction ID" value="UER00142"/>
</dbReference>
<dbReference type="GO" id="GO:0009228">
    <property type="term" value="P:thiamine biosynthetic process"/>
    <property type="evidence" value="ECO:0007669"/>
    <property type="project" value="UniProtKB-KW"/>
</dbReference>
<feature type="compositionally biased region" description="Polar residues" evidence="3">
    <location>
        <begin position="289"/>
        <end position="299"/>
    </location>
</feature>
<feature type="binding site" evidence="2">
    <location>
        <position position="67"/>
    </location>
    <ligand>
        <name>substrate</name>
    </ligand>
</feature>
<dbReference type="GO" id="GO:0000287">
    <property type="term" value="F:magnesium ion binding"/>
    <property type="evidence" value="ECO:0007669"/>
    <property type="project" value="UniProtKB-UniRule"/>
</dbReference>
<feature type="binding site" evidence="2">
    <location>
        <position position="42"/>
    </location>
    <ligand>
        <name>Mg(2+)</name>
        <dbReference type="ChEBI" id="CHEBI:18420"/>
        <label>3</label>
    </ligand>
</feature>
<proteinExistence type="inferred from homology"/>
<comment type="pathway">
    <text evidence="2">Cofactor biosynthesis; thiamine diphosphate biosynthesis; thiamine diphosphate from thiamine phosphate: step 1/1.</text>
</comment>
<feature type="binding site" evidence="2">
    <location>
        <position position="301"/>
    </location>
    <ligand>
        <name>substrate</name>
    </ligand>
</feature>
<dbReference type="InterPro" id="IPR036676">
    <property type="entry name" value="PurM-like_C_sf"/>
</dbReference>
<protein>
    <recommendedName>
        <fullName evidence="2">Thiamine-monophosphate kinase</fullName>
        <shortName evidence="2">TMP kinase</shortName>
        <shortName evidence="2">Thiamine-phosphate kinase</shortName>
        <ecNumber evidence="2">2.7.4.16</ecNumber>
    </recommendedName>
</protein>
<feature type="binding site" evidence="2">
    <location>
        <position position="88"/>
    </location>
    <ligand>
        <name>Mg(2+)</name>
        <dbReference type="ChEBI" id="CHEBI:18420"/>
        <label>2</label>
    </ligand>
</feature>
<feature type="binding site" evidence="2">
    <location>
        <position position="252"/>
    </location>
    <ligand>
        <name>substrate</name>
    </ligand>
</feature>
<feature type="binding site" evidence="2">
    <location>
        <position position="42"/>
    </location>
    <ligand>
        <name>Mg(2+)</name>
        <dbReference type="ChEBI" id="CHEBI:18420"/>
        <label>4</label>
    </ligand>
</feature>
<evidence type="ECO:0000256" key="3">
    <source>
        <dbReference type="SAM" id="MobiDB-lite"/>
    </source>
</evidence>
<feature type="region of interest" description="Disordered" evidence="3">
    <location>
        <begin position="285"/>
        <end position="307"/>
    </location>
</feature>
<comment type="similarity">
    <text evidence="2">Belongs to the thiamine-monophosphate kinase family.</text>
</comment>
<comment type="function">
    <text evidence="2">Catalyzes the ATP-dependent phosphorylation of thiamine-monophosphate (TMP) to form thiamine-pyrophosphate (TPP), the active form of vitamin B1.</text>
</comment>
<gene>
    <name evidence="2 5" type="primary">thiL</name>
    <name evidence="5" type="ORF">MAMT_01551</name>
</gene>
<feature type="binding site" evidence="2">
    <location>
        <position position="209"/>
    </location>
    <ligand>
        <name>Mg(2+)</name>
        <dbReference type="ChEBI" id="CHEBI:18420"/>
        <label>3</label>
    </ligand>
</feature>
<feature type="binding site" evidence="2">
    <location>
        <position position="88"/>
    </location>
    <ligand>
        <name>Mg(2+)</name>
        <dbReference type="ChEBI" id="CHEBI:18420"/>
        <label>3</label>
    </ligand>
</feature>
<dbReference type="OrthoDB" id="9802811at2"/>
<dbReference type="PANTHER" id="PTHR30270:SF0">
    <property type="entry name" value="THIAMINE-MONOPHOSPHATE KINASE"/>
    <property type="match status" value="1"/>
</dbReference>
<organism evidence="5 6">
    <name type="scientific">Methylacidimicrobium tartarophylax</name>
    <dbReference type="NCBI Taxonomy" id="1041768"/>
    <lineage>
        <taxon>Bacteria</taxon>
        <taxon>Pseudomonadati</taxon>
        <taxon>Verrucomicrobiota</taxon>
        <taxon>Methylacidimicrobium</taxon>
    </lineage>
</organism>
<feature type="binding site" evidence="2">
    <location>
        <position position="88"/>
    </location>
    <ligand>
        <name>Mg(2+)</name>
        <dbReference type="ChEBI" id="CHEBI:18420"/>
        <label>4</label>
    </ligand>
</feature>
<feature type="binding site" evidence="2">
    <location>
        <position position="59"/>
    </location>
    <ligand>
        <name>Mg(2+)</name>
        <dbReference type="ChEBI" id="CHEBI:18420"/>
        <label>1</label>
    </ligand>
</feature>
<dbReference type="PIRSF" id="PIRSF005303">
    <property type="entry name" value="Thiam_monoph_kin"/>
    <property type="match status" value="1"/>
</dbReference>
<evidence type="ECO:0000313" key="5">
    <source>
        <dbReference type="EMBL" id="VVM07078.1"/>
    </source>
</evidence>
<comment type="caution">
    <text evidence="2">Lacks conserved residue(s) required for the propagation of feature annotation.</text>
</comment>
<dbReference type="Gene3D" id="3.90.650.10">
    <property type="entry name" value="PurM-like C-terminal domain"/>
    <property type="match status" value="1"/>
</dbReference>
<keyword evidence="1 2" id="KW-0784">Thiamine biosynthesis</keyword>
<keyword evidence="2 5" id="KW-0808">Transferase</keyword>
<dbReference type="SUPFAM" id="SSF56042">
    <property type="entry name" value="PurM C-terminal domain-like"/>
    <property type="match status" value="1"/>
</dbReference>
<dbReference type="Pfam" id="PF00586">
    <property type="entry name" value="AIRS"/>
    <property type="match status" value="1"/>
</dbReference>
<evidence type="ECO:0000256" key="2">
    <source>
        <dbReference type="HAMAP-Rule" id="MF_02128"/>
    </source>
</evidence>
<dbReference type="GO" id="GO:0005524">
    <property type="term" value="F:ATP binding"/>
    <property type="evidence" value="ECO:0007669"/>
    <property type="project" value="UniProtKB-UniRule"/>
</dbReference>
<accession>A0A5E6MFE0</accession>
<dbReference type="EMBL" id="CABFVA020000080">
    <property type="protein sequence ID" value="VVM07078.1"/>
    <property type="molecule type" value="Genomic_DNA"/>
</dbReference>
<keyword evidence="6" id="KW-1185">Reference proteome</keyword>
<dbReference type="SUPFAM" id="SSF55326">
    <property type="entry name" value="PurM N-terminal domain-like"/>
    <property type="match status" value="1"/>
</dbReference>
<comment type="catalytic activity">
    <reaction evidence="2">
        <text>thiamine phosphate + ATP = thiamine diphosphate + ADP</text>
        <dbReference type="Rhea" id="RHEA:15913"/>
        <dbReference type="ChEBI" id="CHEBI:30616"/>
        <dbReference type="ChEBI" id="CHEBI:37575"/>
        <dbReference type="ChEBI" id="CHEBI:58937"/>
        <dbReference type="ChEBI" id="CHEBI:456216"/>
        <dbReference type="EC" id="2.7.4.16"/>
    </reaction>
</comment>
<name>A0A5E6MFE0_9BACT</name>
<dbReference type="AlphaFoldDB" id="A0A5E6MFE0"/>
<keyword evidence="2 5" id="KW-0418">Kinase</keyword>
<evidence type="ECO:0000313" key="6">
    <source>
        <dbReference type="Proteomes" id="UP000334923"/>
    </source>
</evidence>
<keyword evidence="2" id="KW-0479">Metal-binding</keyword>
<feature type="binding site" evidence="2">
    <location>
        <position position="118"/>
    </location>
    <ligand>
        <name>ATP</name>
        <dbReference type="ChEBI" id="CHEBI:30616"/>
    </ligand>
</feature>
<dbReference type="NCBIfam" id="TIGR01379">
    <property type="entry name" value="thiL"/>
    <property type="match status" value="1"/>
</dbReference>
<dbReference type="GO" id="GO:0009030">
    <property type="term" value="F:thiamine-phosphate kinase activity"/>
    <property type="evidence" value="ECO:0007669"/>
    <property type="project" value="UniProtKB-UniRule"/>
</dbReference>
<feature type="binding site" evidence="2">
    <location>
        <position position="212"/>
    </location>
    <ligand>
        <name>Mg(2+)</name>
        <dbReference type="ChEBI" id="CHEBI:18420"/>
        <label>5</label>
    </ligand>
</feature>
<dbReference type="CDD" id="cd02194">
    <property type="entry name" value="ThiL"/>
    <property type="match status" value="1"/>
</dbReference>
<dbReference type="InterPro" id="IPR006283">
    <property type="entry name" value="ThiL-like"/>
</dbReference>
<feature type="binding site" evidence="2">
    <location>
        <position position="211"/>
    </location>
    <ligand>
        <name>ATP</name>
        <dbReference type="ChEBI" id="CHEBI:30616"/>
    </ligand>
</feature>
<dbReference type="EC" id="2.7.4.16" evidence="2"/>
<feature type="domain" description="PurM-like N-terminal" evidence="4">
    <location>
        <begin position="40"/>
        <end position="151"/>
    </location>
</feature>
<dbReference type="HAMAP" id="MF_02128">
    <property type="entry name" value="TMP_kinase"/>
    <property type="match status" value="1"/>
</dbReference>
<dbReference type="InterPro" id="IPR016188">
    <property type="entry name" value="PurM-like_N"/>
</dbReference>
<comment type="miscellaneous">
    <text evidence="2">Reaction mechanism of ThiL seems to utilize a direct, inline transfer of the gamma-phosphate of ATP to TMP rather than a phosphorylated enzyme intermediate.</text>
</comment>
<feature type="binding site" evidence="2">
    <location>
        <position position="60"/>
    </location>
    <ligand>
        <name>Mg(2+)</name>
        <dbReference type="ChEBI" id="CHEBI:18420"/>
        <label>1</label>
    </ligand>
</feature>
<keyword evidence="2" id="KW-0067">ATP-binding</keyword>
<dbReference type="RefSeq" id="WP_142660382.1">
    <property type="nucleotide sequence ID" value="NZ_CABFVA020000080.1"/>
</dbReference>
<dbReference type="GO" id="GO:0009229">
    <property type="term" value="P:thiamine diphosphate biosynthetic process"/>
    <property type="evidence" value="ECO:0007669"/>
    <property type="project" value="UniProtKB-UniRule"/>
</dbReference>
<dbReference type="PANTHER" id="PTHR30270">
    <property type="entry name" value="THIAMINE-MONOPHOSPHATE KINASE"/>
    <property type="match status" value="1"/>
</dbReference>
<dbReference type="Gene3D" id="3.30.1330.10">
    <property type="entry name" value="PurM-like, N-terminal domain"/>
    <property type="match status" value="1"/>
</dbReference>
<dbReference type="InterPro" id="IPR036921">
    <property type="entry name" value="PurM-like_N_sf"/>
</dbReference>
<feature type="binding site" evidence="2">
    <location>
        <position position="161"/>
    </location>
    <ligand>
        <name>ATP</name>
        <dbReference type="ChEBI" id="CHEBI:30616"/>
    </ligand>
</feature>
<reference evidence="5 6" key="1">
    <citation type="submission" date="2019-09" db="EMBL/GenBank/DDBJ databases">
        <authorList>
            <person name="Cremers G."/>
        </authorList>
    </citation>
    <scope>NUCLEOTIDE SEQUENCE [LARGE SCALE GENOMIC DNA]</scope>
    <source>
        <strain evidence="5">4A</strain>
    </source>
</reference>
<feature type="binding site" evidence="2">
    <location>
        <position position="60"/>
    </location>
    <ligand>
        <name>Mg(2+)</name>
        <dbReference type="ChEBI" id="CHEBI:18420"/>
        <label>2</label>
    </ligand>
</feature>
<evidence type="ECO:0000259" key="4">
    <source>
        <dbReference type="Pfam" id="PF00586"/>
    </source>
</evidence>